<dbReference type="RefSeq" id="WP_307207602.1">
    <property type="nucleotide sequence ID" value="NZ_JAUSST010000009.1"/>
</dbReference>
<proteinExistence type="predicted"/>
<evidence type="ECO:0000256" key="1">
    <source>
        <dbReference type="SAM" id="MobiDB-lite"/>
    </source>
</evidence>
<protein>
    <submittedName>
        <fullName evidence="2">Uncharacterized protein</fullName>
    </submittedName>
</protein>
<dbReference type="EMBL" id="JAUSSU010000012">
    <property type="protein sequence ID" value="MDQ0115718.1"/>
    <property type="molecule type" value="Genomic_DNA"/>
</dbReference>
<comment type="caution">
    <text evidence="2">The sequence shown here is derived from an EMBL/GenBank/DDBJ whole genome shotgun (WGS) entry which is preliminary data.</text>
</comment>
<sequence>MDHGDHTSSPSARKTQLYEKRMEMISRLMIRLDEEANDEQTRQSGDGKNGGLMDRISKSLGLDKWLNVVYRMFT</sequence>
<name>A0ABT9U9N1_PAEHA</name>
<feature type="region of interest" description="Disordered" evidence="1">
    <location>
        <begin position="33"/>
        <end position="53"/>
    </location>
</feature>
<gene>
    <name evidence="2" type="ORF">J2T15_005185</name>
</gene>
<organism evidence="2 3">
    <name type="scientific">Paenibacillus harenae</name>
    <dbReference type="NCBI Taxonomy" id="306543"/>
    <lineage>
        <taxon>Bacteria</taxon>
        <taxon>Bacillati</taxon>
        <taxon>Bacillota</taxon>
        <taxon>Bacilli</taxon>
        <taxon>Bacillales</taxon>
        <taxon>Paenibacillaceae</taxon>
        <taxon>Paenibacillus</taxon>
    </lineage>
</organism>
<accession>A0ABT9U9N1</accession>
<evidence type="ECO:0000313" key="3">
    <source>
        <dbReference type="Proteomes" id="UP001229346"/>
    </source>
</evidence>
<reference evidence="2 3" key="1">
    <citation type="submission" date="2023-07" db="EMBL/GenBank/DDBJ databases">
        <title>Sorghum-associated microbial communities from plants grown in Nebraska, USA.</title>
        <authorList>
            <person name="Schachtman D."/>
        </authorList>
    </citation>
    <scope>NUCLEOTIDE SEQUENCE [LARGE SCALE GENOMIC DNA]</scope>
    <source>
        <strain evidence="2 3">CC482</strain>
    </source>
</reference>
<keyword evidence="3" id="KW-1185">Reference proteome</keyword>
<evidence type="ECO:0000313" key="2">
    <source>
        <dbReference type="EMBL" id="MDQ0115718.1"/>
    </source>
</evidence>
<dbReference type="Proteomes" id="UP001229346">
    <property type="component" value="Unassembled WGS sequence"/>
</dbReference>